<dbReference type="InterPro" id="IPR015853">
    <property type="entry name" value="ABC_transpr_FbpC"/>
</dbReference>
<keyword evidence="1" id="KW-0813">Transport</keyword>
<comment type="caution">
    <text evidence="10">The sequence shown here is derived from an EMBL/GenBank/DDBJ whole genome shotgun (WGS) entry which is preliminary data.</text>
</comment>
<evidence type="ECO:0000256" key="5">
    <source>
        <dbReference type="ARBA" id="ARBA00022840"/>
    </source>
</evidence>
<evidence type="ECO:0000256" key="3">
    <source>
        <dbReference type="ARBA" id="ARBA00022496"/>
    </source>
</evidence>
<dbReference type="PANTHER" id="PTHR42781">
    <property type="entry name" value="SPERMIDINE/PUTRESCINE IMPORT ATP-BINDING PROTEIN POTA"/>
    <property type="match status" value="1"/>
</dbReference>
<dbReference type="SMART" id="SM00382">
    <property type="entry name" value="AAA"/>
    <property type="match status" value="1"/>
</dbReference>
<dbReference type="PROSITE" id="PS50893">
    <property type="entry name" value="ABC_TRANSPORTER_2"/>
    <property type="match status" value="1"/>
</dbReference>
<dbReference type="RefSeq" id="WP_310371333.1">
    <property type="nucleotide sequence ID" value="NZ_JAVDXT010000001.1"/>
</dbReference>
<dbReference type="PROSITE" id="PS00211">
    <property type="entry name" value="ABC_TRANSPORTER_1"/>
    <property type="match status" value="1"/>
</dbReference>
<dbReference type="Proteomes" id="UP001180487">
    <property type="component" value="Unassembled WGS sequence"/>
</dbReference>
<dbReference type="InterPro" id="IPR050093">
    <property type="entry name" value="ABC_SmlMolc_Importer"/>
</dbReference>
<keyword evidence="2" id="KW-1003">Cell membrane</keyword>
<evidence type="ECO:0000256" key="6">
    <source>
        <dbReference type="ARBA" id="ARBA00023004"/>
    </source>
</evidence>
<keyword evidence="7" id="KW-0406">Ion transport</keyword>
<proteinExistence type="predicted"/>
<keyword evidence="11" id="KW-1185">Reference proteome</keyword>
<name>A0ABU2C506_9BURK</name>
<organism evidence="10 11">
    <name type="scientific">Rhodoferax ferrireducens</name>
    <dbReference type="NCBI Taxonomy" id="192843"/>
    <lineage>
        <taxon>Bacteria</taxon>
        <taxon>Pseudomonadati</taxon>
        <taxon>Pseudomonadota</taxon>
        <taxon>Betaproteobacteria</taxon>
        <taxon>Burkholderiales</taxon>
        <taxon>Comamonadaceae</taxon>
        <taxon>Rhodoferax</taxon>
    </lineage>
</organism>
<keyword evidence="8" id="KW-0472">Membrane</keyword>
<evidence type="ECO:0000313" key="11">
    <source>
        <dbReference type="Proteomes" id="UP001180487"/>
    </source>
</evidence>
<dbReference type="Gene3D" id="3.40.50.300">
    <property type="entry name" value="P-loop containing nucleotide triphosphate hydrolases"/>
    <property type="match status" value="1"/>
</dbReference>
<sequence length="214" mass="23689">MLELRNITKHYGARPLADKLSLQVAEGEIVALLGPSGSGKSTLLKIAAGLEAAEAGSVWFDSEDISRQPPERRGFALMFQDFALFPHLDVRDNVAFGLVEQRVAKAQARQRAELMLERFGLAAHTRHRVWTLSGGEQQRVALARALITAPRALLLDEPFSALDAALRLDLQTEFRERIFEAGMATVLVTHDETEARAMATRGLRLVAGHLQQLW</sequence>
<evidence type="ECO:0000256" key="8">
    <source>
        <dbReference type="ARBA" id="ARBA00023136"/>
    </source>
</evidence>
<dbReference type="SUPFAM" id="SSF52540">
    <property type="entry name" value="P-loop containing nucleoside triphosphate hydrolases"/>
    <property type="match status" value="1"/>
</dbReference>
<keyword evidence="6" id="KW-0408">Iron</keyword>
<dbReference type="CDD" id="cd03259">
    <property type="entry name" value="ABC_Carb_Solutes_like"/>
    <property type="match status" value="1"/>
</dbReference>
<evidence type="ECO:0000256" key="2">
    <source>
        <dbReference type="ARBA" id="ARBA00022475"/>
    </source>
</evidence>
<keyword evidence="5" id="KW-0067">ATP-binding</keyword>
<evidence type="ECO:0000313" key="10">
    <source>
        <dbReference type="EMBL" id="MDR7376416.1"/>
    </source>
</evidence>
<reference evidence="10 11" key="1">
    <citation type="submission" date="2023-07" db="EMBL/GenBank/DDBJ databases">
        <title>Sorghum-associated microbial communities from plants grown in Nebraska, USA.</title>
        <authorList>
            <person name="Schachtman D."/>
        </authorList>
    </citation>
    <scope>NUCLEOTIDE SEQUENCE [LARGE SCALE GENOMIC DNA]</scope>
    <source>
        <strain evidence="10 11">BE313</strain>
    </source>
</reference>
<feature type="domain" description="ABC transporter" evidence="9">
    <location>
        <begin position="2"/>
        <end position="213"/>
    </location>
</feature>
<evidence type="ECO:0000256" key="4">
    <source>
        <dbReference type="ARBA" id="ARBA00022741"/>
    </source>
</evidence>
<dbReference type="InterPro" id="IPR017871">
    <property type="entry name" value="ABC_transporter-like_CS"/>
</dbReference>
<dbReference type="Pfam" id="PF00005">
    <property type="entry name" value="ABC_tran"/>
    <property type="match status" value="1"/>
</dbReference>
<dbReference type="InterPro" id="IPR003439">
    <property type="entry name" value="ABC_transporter-like_ATP-bd"/>
</dbReference>
<protein>
    <submittedName>
        <fullName evidence="10">ABC-type Fe3+/spermidine/putrescine transport system ATPase subunit</fullName>
    </submittedName>
</protein>
<dbReference type="PANTHER" id="PTHR42781:SF4">
    <property type="entry name" value="SPERMIDINE_PUTRESCINE IMPORT ATP-BINDING PROTEIN POTA"/>
    <property type="match status" value="1"/>
</dbReference>
<dbReference type="EMBL" id="JAVDXT010000001">
    <property type="protein sequence ID" value="MDR7376416.1"/>
    <property type="molecule type" value="Genomic_DNA"/>
</dbReference>
<evidence type="ECO:0000256" key="1">
    <source>
        <dbReference type="ARBA" id="ARBA00022448"/>
    </source>
</evidence>
<keyword evidence="3" id="KW-0410">Iron transport</keyword>
<keyword evidence="4" id="KW-0547">Nucleotide-binding</keyword>
<evidence type="ECO:0000256" key="7">
    <source>
        <dbReference type="ARBA" id="ARBA00023065"/>
    </source>
</evidence>
<gene>
    <name evidence="10" type="ORF">J2X19_001074</name>
</gene>
<accession>A0ABU2C506</accession>
<dbReference type="InterPro" id="IPR027417">
    <property type="entry name" value="P-loop_NTPase"/>
</dbReference>
<evidence type="ECO:0000259" key="9">
    <source>
        <dbReference type="PROSITE" id="PS50893"/>
    </source>
</evidence>
<dbReference type="InterPro" id="IPR003593">
    <property type="entry name" value="AAA+_ATPase"/>
</dbReference>